<dbReference type="InterPro" id="IPR009936">
    <property type="entry name" value="DUF1468"/>
</dbReference>
<sequence length="179" mass="20034">MERLKTTAWLPYAVMLLVAVFFWFIADGIDYAARPGTLGPDFWPKAAILLIGITCAYELARAFFLGRSNDTQGLAATLTSADDAEEEVSAKYPRLLVAGAALTVAYGLLLPWLGFPLTTFLYFVCFMYVGRYRRHLAIWLNAALGTLVFCILFMRLVYVSLPRGVPPFDRVTDLIVNMF</sequence>
<evidence type="ECO:0000313" key="4">
    <source>
        <dbReference type="Proteomes" id="UP001549076"/>
    </source>
</evidence>
<protein>
    <recommendedName>
        <fullName evidence="2">DUF1468 domain-containing protein</fullName>
    </recommendedName>
</protein>
<evidence type="ECO:0000313" key="3">
    <source>
        <dbReference type="EMBL" id="MET3793729.1"/>
    </source>
</evidence>
<dbReference type="Proteomes" id="UP001549076">
    <property type="component" value="Unassembled WGS sequence"/>
</dbReference>
<comment type="caution">
    <text evidence="3">The sequence shown here is derived from an EMBL/GenBank/DDBJ whole genome shotgun (WGS) entry which is preliminary data.</text>
</comment>
<feature type="transmembrane region" description="Helical" evidence="1">
    <location>
        <begin position="7"/>
        <end position="26"/>
    </location>
</feature>
<keyword evidence="1" id="KW-0812">Transmembrane</keyword>
<organism evidence="3 4">
    <name type="scientific">Aquamicrobium terrae</name>
    <dbReference type="NCBI Taxonomy" id="1324945"/>
    <lineage>
        <taxon>Bacteria</taxon>
        <taxon>Pseudomonadati</taxon>
        <taxon>Pseudomonadota</taxon>
        <taxon>Alphaproteobacteria</taxon>
        <taxon>Hyphomicrobiales</taxon>
        <taxon>Phyllobacteriaceae</taxon>
        <taxon>Aquamicrobium</taxon>
    </lineage>
</organism>
<gene>
    <name evidence="3" type="ORF">ABID37_003967</name>
</gene>
<dbReference type="EMBL" id="JBEPML010000016">
    <property type="protein sequence ID" value="MET3793729.1"/>
    <property type="molecule type" value="Genomic_DNA"/>
</dbReference>
<dbReference type="Pfam" id="PF07331">
    <property type="entry name" value="TctB"/>
    <property type="match status" value="1"/>
</dbReference>
<feature type="domain" description="DUF1468" evidence="2">
    <location>
        <begin position="14"/>
        <end position="162"/>
    </location>
</feature>
<accession>A0ABV2N3W0</accession>
<keyword evidence="4" id="KW-1185">Reference proteome</keyword>
<feature type="transmembrane region" description="Helical" evidence="1">
    <location>
        <begin position="136"/>
        <end position="158"/>
    </location>
</feature>
<dbReference type="RefSeq" id="WP_354197855.1">
    <property type="nucleotide sequence ID" value="NZ_JBEPML010000016.1"/>
</dbReference>
<keyword evidence="1" id="KW-1133">Transmembrane helix</keyword>
<evidence type="ECO:0000259" key="2">
    <source>
        <dbReference type="Pfam" id="PF07331"/>
    </source>
</evidence>
<evidence type="ECO:0000256" key="1">
    <source>
        <dbReference type="SAM" id="Phobius"/>
    </source>
</evidence>
<proteinExistence type="predicted"/>
<name>A0ABV2N3W0_9HYPH</name>
<reference evidence="3 4" key="1">
    <citation type="submission" date="2024-06" db="EMBL/GenBank/DDBJ databases">
        <title>Genomic Encyclopedia of Type Strains, Phase IV (KMG-IV): sequencing the most valuable type-strain genomes for metagenomic binning, comparative biology and taxonomic classification.</title>
        <authorList>
            <person name="Goeker M."/>
        </authorList>
    </citation>
    <scope>NUCLEOTIDE SEQUENCE [LARGE SCALE GENOMIC DNA]</scope>
    <source>
        <strain evidence="3 4">DSM 27865</strain>
    </source>
</reference>
<keyword evidence="1" id="KW-0472">Membrane</keyword>
<feature type="transmembrane region" description="Helical" evidence="1">
    <location>
        <begin position="95"/>
        <end position="124"/>
    </location>
</feature>